<dbReference type="Pfam" id="PF00808">
    <property type="entry name" value="CBFD_NFYB_HMF"/>
    <property type="match status" value="1"/>
</dbReference>
<evidence type="ECO:0000256" key="4">
    <source>
        <dbReference type="ARBA" id="ARBA00022454"/>
    </source>
</evidence>
<evidence type="ECO:0000256" key="5">
    <source>
        <dbReference type="ARBA" id="ARBA00022490"/>
    </source>
</evidence>
<comment type="subcellular location">
    <subcellularLocation>
        <location evidence="1">Chromosome</location>
    </subcellularLocation>
    <subcellularLocation>
        <location evidence="2">Cytoplasm</location>
    </subcellularLocation>
</comment>
<dbReference type="InterPro" id="IPR050004">
    <property type="entry name" value="HmfB-like"/>
</dbReference>
<dbReference type="PANTHER" id="PTHR47828:SF1">
    <property type="entry name" value="ARCHAEAL HISTONE A"/>
    <property type="match status" value="1"/>
</dbReference>
<dbReference type="GO" id="GO:0005737">
    <property type="term" value="C:cytoplasm"/>
    <property type="evidence" value="ECO:0007669"/>
    <property type="project" value="UniProtKB-SubCell"/>
</dbReference>
<proteinExistence type="inferred from homology"/>
<dbReference type="InterPro" id="IPR009072">
    <property type="entry name" value="Histone-fold"/>
</dbReference>
<comment type="caution">
    <text evidence="8">The sequence shown here is derived from an EMBL/GenBank/DDBJ whole genome shotgun (WGS) entry which is preliminary data.</text>
</comment>
<keyword evidence="6" id="KW-0238">DNA-binding</keyword>
<evidence type="ECO:0000256" key="1">
    <source>
        <dbReference type="ARBA" id="ARBA00004286"/>
    </source>
</evidence>
<organism evidence="8 10">
    <name type="scientific">Candidatus Iainarchaeum sp</name>
    <dbReference type="NCBI Taxonomy" id="3101447"/>
    <lineage>
        <taxon>Archaea</taxon>
        <taxon>Candidatus Iainarchaeota</taxon>
        <taxon>Candidatus Iainarchaeia</taxon>
        <taxon>Candidatus Iainarchaeales</taxon>
        <taxon>Candidatus Iainarchaeaceae</taxon>
        <taxon>Candidatus Iainarchaeum</taxon>
    </lineage>
</organism>
<protein>
    <submittedName>
        <fullName evidence="8">Histone</fullName>
    </submittedName>
    <submittedName>
        <fullName evidence="9">NFYB/HAP3 family transcription factor subunit</fullName>
    </submittedName>
</protein>
<evidence type="ECO:0000256" key="2">
    <source>
        <dbReference type="ARBA" id="ARBA00004496"/>
    </source>
</evidence>
<evidence type="ECO:0000313" key="9">
    <source>
        <dbReference type="EMBL" id="MBS3058529.1"/>
    </source>
</evidence>
<comment type="similarity">
    <text evidence="3">Belongs to the archaeal histone HMF family.</text>
</comment>
<accession>A0A7J4JWE7</accession>
<keyword evidence="5" id="KW-0963">Cytoplasm</keyword>
<evidence type="ECO:0000313" key="10">
    <source>
        <dbReference type="Proteomes" id="UP000590964"/>
    </source>
</evidence>
<dbReference type="EMBL" id="DUFW01000096">
    <property type="protein sequence ID" value="HIH22058.1"/>
    <property type="molecule type" value="Genomic_DNA"/>
</dbReference>
<evidence type="ECO:0000256" key="6">
    <source>
        <dbReference type="ARBA" id="ARBA00023125"/>
    </source>
</evidence>
<reference evidence="10" key="1">
    <citation type="journal article" date="2020" name="bioRxiv">
        <title>A rank-normalized archaeal taxonomy based on genome phylogeny resolves widespread incomplete and uneven classifications.</title>
        <authorList>
            <person name="Rinke C."/>
            <person name="Chuvochina M."/>
            <person name="Mussig A.J."/>
            <person name="Chaumeil P.-A."/>
            <person name="Waite D.W."/>
            <person name="Whitman W.B."/>
            <person name="Parks D.H."/>
            <person name="Hugenholtz P."/>
        </authorList>
    </citation>
    <scope>NUCLEOTIDE SEQUENCE [LARGE SCALE GENOMIC DNA]</scope>
</reference>
<dbReference type="GO" id="GO:0046982">
    <property type="term" value="F:protein heterodimerization activity"/>
    <property type="evidence" value="ECO:0007669"/>
    <property type="project" value="InterPro"/>
</dbReference>
<feature type="domain" description="Transcription factor CBF/NF-Y/archaeal histone" evidence="7">
    <location>
        <begin position="3"/>
        <end position="65"/>
    </location>
</feature>
<dbReference type="InterPro" id="IPR050947">
    <property type="entry name" value="Archaeal_histone_HMF"/>
</dbReference>
<name>A0A7J4JWE7_9ARCH</name>
<sequence length="69" mass="7446">MSELPIAAVDRLIRKADSSMRVSDDASAALVELLEEHGVKVAKQAAEFAKHANRKTVTESDIKLAAKNV</sequence>
<dbReference type="Gene3D" id="1.10.20.10">
    <property type="entry name" value="Histone, subunit A"/>
    <property type="match status" value="1"/>
</dbReference>
<keyword evidence="4" id="KW-0158">Chromosome</keyword>
<evidence type="ECO:0000259" key="7">
    <source>
        <dbReference type="Pfam" id="PF00808"/>
    </source>
</evidence>
<dbReference type="InterPro" id="IPR003958">
    <property type="entry name" value="CBFA_NFYB_domain"/>
</dbReference>
<evidence type="ECO:0000256" key="3">
    <source>
        <dbReference type="ARBA" id="ARBA00008264"/>
    </source>
</evidence>
<dbReference type="Proteomes" id="UP000590964">
    <property type="component" value="Unassembled WGS sequence"/>
</dbReference>
<dbReference type="Proteomes" id="UP000680185">
    <property type="component" value="Unassembled WGS sequence"/>
</dbReference>
<dbReference type="AlphaFoldDB" id="A0A7J4JWE7"/>
<dbReference type="GO" id="GO:0003677">
    <property type="term" value="F:DNA binding"/>
    <property type="evidence" value="ECO:0007669"/>
    <property type="project" value="UniProtKB-KW"/>
</dbReference>
<dbReference type="CDD" id="cd22909">
    <property type="entry name" value="HFD_archaea_histone-like"/>
    <property type="match status" value="1"/>
</dbReference>
<gene>
    <name evidence="8" type="ORF">HA222_05385</name>
    <name evidence="9" type="ORF">J4478_03965</name>
</gene>
<dbReference type="PANTHER" id="PTHR47828">
    <property type="entry name" value="ARCHAEAL HISTONE A"/>
    <property type="match status" value="1"/>
</dbReference>
<reference evidence="9" key="3">
    <citation type="submission" date="2021-05" db="EMBL/GenBank/DDBJ databases">
        <title>Protein family content uncovers lineage relationships and bacterial pathway maintenance mechanisms in DPANN archaea.</title>
        <authorList>
            <person name="Castelle C.J."/>
            <person name="Meheust R."/>
            <person name="Jaffe A.L."/>
            <person name="Seitz K."/>
            <person name="Gong X."/>
            <person name="Baker B.J."/>
            <person name="Banfield J.F."/>
        </authorList>
    </citation>
    <scope>NUCLEOTIDE SEQUENCE</scope>
    <source>
        <strain evidence="9">RIFCSPLOWO2_01_FULL_43_13</strain>
    </source>
</reference>
<dbReference type="SUPFAM" id="SSF47113">
    <property type="entry name" value="Histone-fold"/>
    <property type="match status" value="1"/>
</dbReference>
<evidence type="ECO:0000313" key="8">
    <source>
        <dbReference type="EMBL" id="HIH22058.1"/>
    </source>
</evidence>
<reference evidence="9" key="2">
    <citation type="submission" date="2021-03" db="EMBL/GenBank/DDBJ databases">
        <authorList>
            <person name="Jaffe A."/>
        </authorList>
    </citation>
    <scope>NUCLEOTIDE SEQUENCE</scope>
    <source>
        <strain evidence="9">RIFCSPLOWO2_01_FULL_43_13</strain>
    </source>
</reference>
<dbReference type="GO" id="GO:0005694">
    <property type="term" value="C:chromosome"/>
    <property type="evidence" value="ECO:0007669"/>
    <property type="project" value="UniProtKB-SubCell"/>
</dbReference>
<dbReference type="EMBL" id="JAGVWB010000028">
    <property type="protein sequence ID" value="MBS3058529.1"/>
    <property type="molecule type" value="Genomic_DNA"/>
</dbReference>
<dbReference type="NCBIfam" id="NF043032">
    <property type="entry name" value="archaea_histone"/>
    <property type="match status" value="1"/>
</dbReference>